<dbReference type="PANTHER" id="PTHR13136:SF11">
    <property type="entry name" value="TESTIS-EXPRESSED PROTEIN 30"/>
    <property type="match status" value="1"/>
</dbReference>
<protein>
    <recommendedName>
        <fullName evidence="2">KANL3/Tex30 alpha/beta hydrolase-like domain-containing protein</fullName>
    </recommendedName>
</protein>
<reference evidence="3 4" key="1">
    <citation type="submission" date="2017-01" db="EMBL/GenBank/DDBJ databases">
        <authorList>
            <person name="Mah S.A."/>
            <person name="Swanson W.J."/>
            <person name="Moy G.W."/>
            <person name="Vacquier V.D."/>
        </authorList>
    </citation>
    <scope>NUCLEOTIDE SEQUENCE [LARGE SCALE GENOMIC DNA]</scope>
    <source>
        <strain evidence="3 4">DSM 11589</strain>
    </source>
</reference>
<sequence>MSVTDGSAGHGGEAGWLVTPPSPPADSDARVIILAHGAGAAMDTPFLETFAVGLAAAGWLVVRFEFPYMAARRGADGKRRPPDRQPALLDCWRQTIAAVRARWQPRRLVLAGKSMGGRMASLIADEQQADGLVVLGYPFHPAGKPEALEGRCQHLGALQTPTLICQGTRDALGGYQTVAPLALSPSVVLHWLEDGDHSFKPRRASGRSEVQAFDEALTAMTGFLQSLA</sequence>
<evidence type="ECO:0000313" key="4">
    <source>
        <dbReference type="Proteomes" id="UP000185678"/>
    </source>
</evidence>
<dbReference type="PANTHER" id="PTHR13136">
    <property type="entry name" value="TESTIS DEVELOPMENT PROTEIN PRTD"/>
    <property type="match status" value="1"/>
</dbReference>
<dbReference type="EMBL" id="FTOA01000005">
    <property type="protein sequence ID" value="SIT01013.1"/>
    <property type="molecule type" value="Genomic_DNA"/>
</dbReference>
<keyword evidence="4" id="KW-1185">Reference proteome</keyword>
<evidence type="ECO:0000313" key="3">
    <source>
        <dbReference type="EMBL" id="SIT01013.1"/>
    </source>
</evidence>
<dbReference type="Pfam" id="PF20408">
    <property type="entry name" value="Abhydrolase_11"/>
    <property type="match status" value="1"/>
</dbReference>
<dbReference type="STRING" id="80876.SAMN05421779_105326"/>
<evidence type="ECO:0000259" key="2">
    <source>
        <dbReference type="Pfam" id="PF20408"/>
    </source>
</evidence>
<dbReference type="SUPFAM" id="SSF53474">
    <property type="entry name" value="alpha/beta-Hydrolases"/>
    <property type="match status" value="1"/>
</dbReference>
<dbReference type="RefSeq" id="WP_076401224.1">
    <property type="nucleotide sequence ID" value="NZ_FTOA01000005.1"/>
</dbReference>
<name>A0A1N7NRJ7_9PROT</name>
<dbReference type="OrthoDB" id="652634at2"/>
<gene>
    <name evidence="3" type="ORF">SAMN05421779_105326</name>
</gene>
<dbReference type="InterPro" id="IPR046879">
    <property type="entry name" value="KANL3/Tex30_Abhydrolase"/>
</dbReference>
<dbReference type="Gene3D" id="3.40.50.1820">
    <property type="entry name" value="alpha/beta hydrolase"/>
    <property type="match status" value="1"/>
</dbReference>
<dbReference type="Proteomes" id="UP000185678">
    <property type="component" value="Unassembled WGS sequence"/>
</dbReference>
<dbReference type="InterPro" id="IPR026555">
    <property type="entry name" value="NSL3/Tex30"/>
</dbReference>
<dbReference type="AlphaFoldDB" id="A0A1N7NRJ7"/>
<evidence type="ECO:0000256" key="1">
    <source>
        <dbReference type="SAM" id="MobiDB-lite"/>
    </source>
</evidence>
<feature type="region of interest" description="Disordered" evidence="1">
    <location>
        <begin position="1"/>
        <end position="22"/>
    </location>
</feature>
<accession>A0A1N7NRJ7</accession>
<dbReference type="InterPro" id="IPR029058">
    <property type="entry name" value="AB_hydrolase_fold"/>
</dbReference>
<proteinExistence type="predicted"/>
<organism evidence="3 4">
    <name type="scientific">Insolitispirillum peregrinum</name>
    <dbReference type="NCBI Taxonomy" id="80876"/>
    <lineage>
        <taxon>Bacteria</taxon>
        <taxon>Pseudomonadati</taxon>
        <taxon>Pseudomonadota</taxon>
        <taxon>Alphaproteobacteria</taxon>
        <taxon>Rhodospirillales</taxon>
        <taxon>Novispirillaceae</taxon>
        <taxon>Insolitispirillum</taxon>
    </lineage>
</organism>
<feature type="domain" description="KANL3/Tex30 alpha/beta hydrolase-like" evidence="2">
    <location>
        <begin position="30"/>
        <end position="224"/>
    </location>
</feature>